<dbReference type="SMART" id="SM00487">
    <property type="entry name" value="DEXDc"/>
    <property type="match status" value="1"/>
</dbReference>
<dbReference type="STRING" id="966.BTA35_0213715"/>
<dbReference type="PROSITE" id="PS51192">
    <property type="entry name" value="HELICASE_ATP_BIND_1"/>
    <property type="match status" value="1"/>
</dbReference>
<keyword evidence="3" id="KW-0540">Nuclease</keyword>
<dbReference type="InterPro" id="IPR006474">
    <property type="entry name" value="Helicase_Cas3_CRISPR-ass_core"/>
</dbReference>
<organism evidence="12 13">
    <name type="scientific">Oceanospirillum linum</name>
    <dbReference type="NCBI Taxonomy" id="966"/>
    <lineage>
        <taxon>Bacteria</taxon>
        <taxon>Pseudomonadati</taxon>
        <taxon>Pseudomonadota</taxon>
        <taxon>Gammaproteobacteria</taxon>
        <taxon>Oceanospirillales</taxon>
        <taxon>Oceanospirillaceae</taxon>
        <taxon>Oceanospirillum</taxon>
    </lineage>
</organism>
<gene>
    <name evidence="12" type="ORF">BTA35_0213715</name>
</gene>
<dbReference type="NCBIfam" id="TIGR01596">
    <property type="entry name" value="cas3_HD"/>
    <property type="match status" value="1"/>
</dbReference>
<dbReference type="Proteomes" id="UP000190064">
    <property type="component" value="Unassembled WGS sequence"/>
</dbReference>
<dbReference type="InterPro" id="IPR006483">
    <property type="entry name" value="CRISPR-assoc_Cas3_HD"/>
</dbReference>
<evidence type="ECO:0000256" key="4">
    <source>
        <dbReference type="ARBA" id="ARBA00022723"/>
    </source>
</evidence>
<evidence type="ECO:0000259" key="11">
    <source>
        <dbReference type="PROSITE" id="PS51643"/>
    </source>
</evidence>
<evidence type="ECO:0000256" key="6">
    <source>
        <dbReference type="ARBA" id="ARBA00022801"/>
    </source>
</evidence>
<dbReference type="Gene3D" id="1.10.3210.30">
    <property type="match status" value="1"/>
</dbReference>
<reference evidence="12" key="1">
    <citation type="submission" date="2017-02" db="EMBL/GenBank/DDBJ databases">
        <title>Draft Genome Sequence of the Salt Water Bacterium Oceanospirillum linum ATCC 11336.</title>
        <authorList>
            <person name="Trachtenberg A.M."/>
            <person name="Carney J.G."/>
            <person name="Linnane J.D."/>
            <person name="Rheaume B.A."/>
            <person name="Pitts N.L."/>
            <person name="Mykles D.L."/>
            <person name="Maclea K.S."/>
        </authorList>
    </citation>
    <scope>NUCLEOTIDE SEQUENCE [LARGE SCALE GENOMIC DNA]</scope>
    <source>
        <strain evidence="12">ATCC 11336</strain>
    </source>
</reference>
<comment type="caution">
    <text evidence="12">The sequence shown here is derived from an EMBL/GenBank/DDBJ whole genome shotgun (WGS) entry which is preliminary data.</text>
</comment>
<dbReference type="InterPro" id="IPR027417">
    <property type="entry name" value="P-loop_NTPase"/>
</dbReference>
<comment type="similarity">
    <text evidence="1">In the N-terminal section; belongs to the CRISPR-associated nuclease Cas3-HD family.</text>
</comment>
<dbReference type="EMBL" id="MTSD02000007">
    <property type="protein sequence ID" value="OOV86273.1"/>
    <property type="molecule type" value="Genomic_DNA"/>
</dbReference>
<protein>
    <submittedName>
        <fullName evidence="12">CRISPR-associated helicase/endonuclease Cas3</fullName>
    </submittedName>
</protein>
<dbReference type="PROSITE" id="PS51643">
    <property type="entry name" value="HD_CAS3"/>
    <property type="match status" value="1"/>
</dbReference>
<dbReference type="PANTHER" id="PTHR47963">
    <property type="entry name" value="DEAD-BOX ATP-DEPENDENT RNA HELICASE 47, MITOCHONDRIAL"/>
    <property type="match status" value="1"/>
</dbReference>
<dbReference type="InterPro" id="IPR054712">
    <property type="entry name" value="Cas3-like_dom"/>
</dbReference>
<dbReference type="InterPro" id="IPR011545">
    <property type="entry name" value="DEAD/DEAH_box_helicase_dom"/>
</dbReference>
<dbReference type="InterPro" id="IPR050547">
    <property type="entry name" value="DEAD_box_RNA_helicases"/>
</dbReference>
<dbReference type="Pfam" id="PF18019">
    <property type="entry name" value="Cas3_HD"/>
    <property type="match status" value="1"/>
</dbReference>
<dbReference type="GO" id="GO:0003724">
    <property type="term" value="F:RNA helicase activity"/>
    <property type="evidence" value="ECO:0007669"/>
    <property type="project" value="TreeGrafter"/>
</dbReference>
<dbReference type="NCBIfam" id="NF007248">
    <property type="entry name" value="PRK09694.1"/>
    <property type="match status" value="1"/>
</dbReference>
<dbReference type="AlphaFoldDB" id="A0A1T1H8V2"/>
<dbReference type="Gene3D" id="3.40.50.300">
    <property type="entry name" value="P-loop containing nucleotide triphosphate hydrolases"/>
    <property type="match status" value="2"/>
</dbReference>
<evidence type="ECO:0000313" key="12">
    <source>
        <dbReference type="EMBL" id="OOV86273.1"/>
    </source>
</evidence>
<evidence type="ECO:0000256" key="5">
    <source>
        <dbReference type="ARBA" id="ARBA00022741"/>
    </source>
</evidence>
<feature type="domain" description="HD Cas3-type" evidence="11">
    <location>
        <begin position="19"/>
        <end position="228"/>
    </location>
</feature>
<evidence type="ECO:0000256" key="7">
    <source>
        <dbReference type="ARBA" id="ARBA00022806"/>
    </source>
</evidence>
<dbReference type="RefSeq" id="WP_078320385.1">
    <property type="nucleotide sequence ID" value="NZ_MTSD02000007.1"/>
</dbReference>
<keyword evidence="9" id="KW-0051">Antiviral defense</keyword>
<dbReference type="NCBIfam" id="TIGR01587">
    <property type="entry name" value="cas3_core"/>
    <property type="match status" value="1"/>
</dbReference>
<evidence type="ECO:0000313" key="13">
    <source>
        <dbReference type="Proteomes" id="UP000190064"/>
    </source>
</evidence>
<dbReference type="InterPro" id="IPR014001">
    <property type="entry name" value="Helicase_ATP-bd"/>
</dbReference>
<dbReference type="InterPro" id="IPR038257">
    <property type="entry name" value="CRISPR-assoc_Cas3_HD_sf"/>
</dbReference>
<name>A0A1T1H8V2_OCELI</name>
<dbReference type="CDD" id="cd09641">
    <property type="entry name" value="Cas3''_I"/>
    <property type="match status" value="1"/>
</dbReference>
<dbReference type="GO" id="GO:0046872">
    <property type="term" value="F:metal ion binding"/>
    <property type="evidence" value="ECO:0007669"/>
    <property type="project" value="UniProtKB-KW"/>
</dbReference>
<keyword evidence="4" id="KW-0479">Metal-binding</keyword>
<feature type="domain" description="Helicase ATP-binding" evidence="10">
    <location>
        <begin position="295"/>
        <end position="501"/>
    </location>
</feature>
<evidence type="ECO:0000256" key="3">
    <source>
        <dbReference type="ARBA" id="ARBA00022722"/>
    </source>
</evidence>
<dbReference type="GO" id="GO:0005524">
    <property type="term" value="F:ATP binding"/>
    <property type="evidence" value="ECO:0007669"/>
    <property type="project" value="UniProtKB-KW"/>
</dbReference>
<accession>A0A1T1H8V2</accession>
<proteinExistence type="inferred from homology"/>
<dbReference type="Pfam" id="PF00270">
    <property type="entry name" value="DEAD"/>
    <property type="match status" value="1"/>
</dbReference>
<dbReference type="SUPFAM" id="SSF52540">
    <property type="entry name" value="P-loop containing nucleoside triphosphate hydrolases"/>
    <property type="match status" value="1"/>
</dbReference>
<dbReference type="GO" id="GO:0003723">
    <property type="term" value="F:RNA binding"/>
    <property type="evidence" value="ECO:0007669"/>
    <property type="project" value="TreeGrafter"/>
</dbReference>
<dbReference type="PANTHER" id="PTHR47963:SF9">
    <property type="entry name" value="CRISPR-ASSOCIATED ENDONUCLEASE_HELICASE CAS3"/>
    <property type="match status" value="1"/>
</dbReference>
<dbReference type="Pfam" id="PF22590">
    <property type="entry name" value="Cas3-like_C_2"/>
    <property type="match status" value="1"/>
</dbReference>
<evidence type="ECO:0000256" key="8">
    <source>
        <dbReference type="ARBA" id="ARBA00022840"/>
    </source>
</evidence>
<dbReference type="GO" id="GO:0004519">
    <property type="term" value="F:endonuclease activity"/>
    <property type="evidence" value="ECO:0007669"/>
    <property type="project" value="UniProtKB-KW"/>
</dbReference>
<keyword evidence="8" id="KW-0067">ATP-binding</keyword>
<comment type="similarity">
    <text evidence="2">In the central section; belongs to the CRISPR-associated helicase Cas3 family.</text>
</comment>
<evidence type="ECO:0000256" key="1">
    <source>
        <dbReference type="ARBA" id="ARBA00006847"/>
    </source>
</evidence>
<sequence length="901" mass="102341">MDKLYYRYWGKAKKDSDNESVSYHLLPYRCLDVAVVAECWWEQSSTIRNAFMTQTGLEEIKAKAWILFFIALHDYGKWDLRFQRKAPSAYAAASHGTTLGDLPLSPNDIKKYFHGPEGLNWFFSDFESRFDDGDWLSVDSEDKDYWLPWLAAVAGHHGEIPETSEQAKLPLLCKSAGVVFKQARMEWVNALEQLFLTPAGLSFSDNPPLIKQKSAIMLAGFCSVCDWLGSSDFFSYDDCPQSSFQGLKSWYRGRFNAAEIALKTAGLHSQVNIKPDIEKLLGENYKPRQVQALIQDLPLQQSLTLIEASTGSGKTEAALAYAWHLLDAGLADSIVFALPTQATANAMYTRLEKAANTIFCNETNLILAHGRSRYHEGFINLKQTSRTGTLQGNEEAWVQCSEWLAQSRKRIFLGQIGVCTVDQVLVSVLPIKHKFVRGFGIGRSVLIIDEIHAYDSYMYGLLGGVLEQQKASGGSAILLSATLPEYQKLALSHAWQAKPAPDNDDYPLITSYTATASTVFDLHSRPELRPESTQVEIELLSDERLLPDDNLLLRIEQAVISGAQVCLICNLVDVAQHLFQIMQVRFEQNNSLNTDQLGLFHSRFSFHDRQNKEELVVNIFGKDPDPRDAREKGHFLIATQVVEQSLDLDFDWLITQLCPVDLLFQRMGRLHRHKRTRPHGFEQQLCSVLVPEQPNYDLHELIYGNSRVLWRTHQLLEKESLSGGVIEFPQAYRLWIEAVYEEQNWDDEPSSVRLSYENFCKESDASYYCAKQLMRSSMNSLTDDDASVSVLTRDGEMSLSLVPFYINAQGEHCLLNGEPLPPQSDLTRIETINLNTVPVPHSWGKREALPEQDSDGLIWFEMQQNGAVLTMQYQQWRYQYTSTVGFQREQLQVDNELEKDA</sequence>
<dbReference type="GO" id="GO:0016787">
    <property type="term" value="F:hydrolase activity"/>
    <property type="evidence" value="ECO:0007669"/>
    <property type="project" value="UniProtKB-KW"/>
</dbReference>
<keyword evidence="13" id="KW-1185">Reference proteome</keyword>
<keyword evidence="5" id="KW-0547">Nucleotide-binding</keyword>
<evidence type="ECO:0000256" key="2">
    <source>
        <dbReference type="ARBA" id="ARBA00009046"/>
    </source>
</evidence>
<keyword evidence="7" id="KW-0347">Helicase</keyword>
<evidence type="ECO:0000259" key="10">
    <source>
        <dbReference type="PROSITE" id="PS51192"/>
    </source>
</evidence>
<evidence type="ECO:0000256" key="9">
    <source>
        <dbReference type="ARBA" id="ARBA00023118"/>
    </source>
</evidence>
<keyword evidence="6" id="KW-0378">Hydrolase</keyword>
<dbReference type="GO" id="GO:0051607">
    <property type="term" value="P:defense response to virus"/>
    <property type="evidence" value="ECO:0007669"/>
    <property type="project" value="UniProtKB-KW"/>
</dbReference>